<keyword evidence="2" id="KW-1185">Reference proteome</keyword>
<gene>
    <name evidence="1" type="ORF">AQUCO_01600444v1</name>
</gene>
<proteinExistence type="predicted"/>
<accession>A0A2G5DRM6</accession>
<organism evidence="1 2">
    <name type="scientific">Aquilegia coerulea</name>
    <name type="common">Rocky mountain columbine</name>
    <dbReference type="NCBI Taxonomy" id="218851"/>
    <lineage>
        <taxon>Eukaryota</taxon>
        <taxon>Viridiplantae</taxon>
        <taxon>Streptophyta</taxon>
        <taxon>Embryophyta</taxon>
        <taxon>Tracheophyta</taxon>
        <taxon>Spermatophyta</taxon>
        <taxon>Magnoliopsida</taxon>
        <taxon>Ranunculales</taxon>
        <taxon>Ranunculaceae</taxon>
        <taxon>Thalictroideae</taxon>
        <taxon>Aquilegia</taxon>
    </lineage>
</organism>
<dbReference type="Proteomes" id="UP000230069">
    <property type="component" value="Unassembled WGS sequence"/>
</dbReference>
<protein>
    <submittedName>
        <fullName evidence="1">Uncharacterized protein</fullName>
    </submittedName>
</protein>
<sequence>MRDFRYWLCVLKLKSECKVLELEPVSIVSSTYKDYKVPLNYHVQLHKIIIIQASKSNSKLKELDLVK</sequence>
<dbReference type="AlphaFoldDB" id="A0A2G5DRM6"/>
<evidence type="ECO:0000313" key="1">
    <source>
        <dbReference type="EMBL" id="PIA46175.1"/>
    </source>
</evidence>
<dbReference type="InParanoid" id="A0A2G5DRM6"/>
<reference evidence="1 2" key="1">
    <citation type="submission" date="2017-09" db="EMBL/GenBank/DDBJ databases">
        <title>WGS assembly of Aquilegia coerulea Goldsmith.</title>
        <authorList>
            <person name="Hodges S."/>
            <person name="Kramer E."/>
            <person name="Nordborg M."/>
            <person name="Tomkins J."/>
            <person name="Borevitz J."/>
            <person name="Derieg N."/>
            <person name="Yan J."/>
            <person name="Mihaltcheva S."/>
            <person name="Hayes R.D."/>
            <person name="Rokhsar D."/>
        </authorList>
    </citation>
    <scope>NUCLEOTIDE SEQUENCE [LARGE SCALE GENOMIC DNA]</scope>
    <source>
        <strain evidence="2">cv. Goldsmith</strain>
    </source>
</reference>
<evidence type="ECO:0000313" key="2">
    <source>
        <dbReference type="Proteomes" id="UP000230069"/>
    </source>
</evidence>
<name>A0A2G5DRM6_AQUCA</name>
<dbReference type="EMBL" id="KZ305033">
    <property type="protein sequence ID" value="PIA46175.1"/>
    <property type="molecule type" value="Genomic_DNA"/>
</dbReference>